<dbReference type="Proteomes" id="UP000054359">
    <property type="component" value="Unassembled WGS sequence"/>
</dbReference>
<evidence type="ECO:0000256" key="1">
    <source>
        <dbReference type="SAM" id="SignalP"/>
    </source>
</evidence>
<keyword evidence="1" id="KW-0732">Signal</keyword>
<proteinExistence type="predicted"/>
<feature type="signal peptide" evidence="1">
    <location>
        <begin position="1"/>
        <end position="18"/>
    </location>
</feature>
<feature type="chain" id="PRO_5001831055" description="Secreted protein" evidence="1">
    <location>
        <begin position="19"/>
        <end position="70"/>
    </location>
</feature>
<accession>A0A087V0F3</accession>
<name>A0A087V0F3_STEMI</name>
<gene>
    <name evidence="2" type="ORF">X975_20331</name>
</gene>
<protein>
    <recommendedName>
        <fullName evidence="4">Secreted protein</fullName>
    </recommendedName>
</protein>
<keyword evidence="3" id="KW-1185">Reference proteome</keyword>
<sequence>MFAVVSSAIFCFALISSTRNFEESRTSVASSFSKILLPSDWANVKRILSSNSCKAFLFAAVCTINCCRAS</sequence>
<dbReference type="EMBL" id="KK122591">
    <property type="protein sequence ID" value="KFM83092.1"/>
    <property type="molecule type" value="Genomic_DNA"/>
</dbReference>
<dbReference type="OrthoDB" id="6458689at2759"/>
<dbReference type="AlphaFoldDB" id="A0A087V0F3"/>
<feature type="non-terminal residue" evidence="2">
    <location>
        <position position="70"/>
    </location>
</feature>
<evidence type="ECO:0008006" key="4">
    <source>
        <dbReference type="Google" id="ProtNLM"/>
    </source>
</evidence>
<evidence type="ECO:0000313" key="2">
    <source>
        <dbReference type="EMBL" id="KFM83092.1"/>
    </source>
</evidence>
<organism evidence="2 3">
    <name type="scientific">Stegodyphus mimosarum</name>
    <name type="common">African social velvet spider</name>
    <dbReference type="NCBI Taxonomy" id="407821"/>
    <lineage>
        <taxon>Eukaryota</taxon>
        <taxon>Metazoa</taxon>
        <taxon>Ecdysozoa</taxon>
        <taxon>Arthropoda</taxon>
        <taxon>Chelicerata</taxon>
        <taxon>Arachnida</taxon>
        <taxon>Araneae</taxon>
        <taxon>Araneomorphae</taxon>
        <taxon>Entelegynae</taxon>
        <taxon>Eresoidea</taxon>
        <taxon>Eresidae</taxon>
        <taxon>Stegodyphus</taxon>
    </lineage>
</organism>
<reference evidence="2 3" key="1">
    <citation type="submission" date="2013-11" db="EMBL/GenBank/DDBJ databases">
        <title>Genome sequencing of Stegodyphus mimosarum.</title>
        <authorList>
            <person name="Bechsgaard J."/>
        </authorList>
    </citation>
    <scope>NUCLEOTIDE SEQUENCE [LARGE SCALE GENOMIC DNA]</scope>
</reference>
<evidence type="ECO:0000313" key="3">
    <source>
        <dbReference type="Proteomes" id="UP000054359"/>
    </source>
</evidence>